<comment type="caution">
    <text evidence="4">The sequence shown here is derived from an EMBL/GenBank/DDBJ whole genome shotgun (WGS) entry which is preliminary data.</text>
</comment>
<dbReference type="InterPro" id="IPR005224">
    <property type="entry name" value="SfsA"/>
</dbReference>
<dbReference type="NCBIfam" id="TIGR00230">
    <property type="entry name" value="sfsA"/>
    <property type="match status" value="1"/>
</dbReference>
<dbReference type="PANTHER" id="PTHR30545:SF2">
    <property type="entry name" value="SUGAR FERMENTATION STIMULATION PROTEIN A"/>
    <property type="match status" value="1"/>
</dbReference>
<protein>
    <recommendedName>
        <fullName evidence="1">Sugar fermentation stimulation protein homolog</fullName>
    </recommendedName>
</protein>
<dbReference type="Gene3D" id="2.40.50.580">
    <property type="match status" value="1"/>
</dbReference>
<dbReference type="Proteomes" id="UP000187408">
    <property type="component" value="Unassembled WGS sequence"/>
</dbReference>
<evidence type="ECO:0000256" key="1">
    <source>
        <dbReference type="HAMAP-Rule" id="MF_00095"/>
    </source>
</evidence>
<sequence>MAVLLDLSEKFGNLKEATFLQRKNRFVGECLLNGKIITCHIADTGRLKEILVKGRKILISLNPPHLKTDSKLIAAKMKEGFILLNTSIHSLIGEAAIKQGILGFIPKSLKKEVTIGKSRIDFLVDGSHYVELKGCNLRKDEICLFPDAPTKRGKKHLEELIRLKEKGFCTYILLMILRDAKFFKPNEQTDPQFAETFYMALDKGVEFKAFKVKIENGKIILNGTVKLLY</sequence>
<feature type="domain" description="SfsA N-terminal OB" evidence="3">
    <location>
        <begin position="20"/>
        <end position="83"/>
    </location>
</feature>
<organism evidence="4 5">
    <name type="scientific">Desulfurobacterium indicum</name>
    <dbReference type="NCBI Taxonomy" id="1914305"/>
    <lineage>
        <taxon>Bacteria</taxon>
        <taxon>Pseudomonadati</taxon>
        <taxon>Aquificota</taxon>
        <taxon>Aquificia</taxon>
        <taxon>Desulfurobacteriales</taxon>
        <taxon>Desulfurobacteriaceae</taxon>
        <taxon>Desulfurobacterium</taxon>
    </lineage>
</organism>
<evidence type="ECO:0000259" key="2">
    <source>
        <dbReference type="Pfam" id="PF03749"/>
    </source>
</evidence>
<comment type="similarity">
    <text evidence="1">Belongs to the SfsA family.</text>
</comment>
<gene>
    <name evidence="1" type="primary">sfsA</name>
    <name evidence="4" type="ORF">BLW93_01170</name>
</gene>
<accession>A0A1R1MMS8</accession>
<dbReference type="EMBL" id="MOEN01000003">
    <property type="protein sequence ID" value="OMH41128.1"/>
    <property type="molecule type" value="Genomic_DNA"/>
</dbReference>
<dbReference type="GO" id="GO:0003677">
    <property type="term" value="F:DNA binding"/>
    <property type="evidence" value="ECO:0007669"/>
    <property type="project" value="InterPro"/>
</dbReference>
<name>A0A1R1MMS8_9BACT</name>
<dbReference type="Gene3D" id="3.40.1350.60">
    <property type="match status" value="1"/>
</dbReference>
<dbReference type="RefSeq" id="WP_076712285.1">
    <property type="nucleotide sequence ID" value="NZ_MOEN01000003.1"/>
</dbReference>
<dbReference type="AlphaFoldDB" id="A0A1R1MMS8"/>
<dbReference type="HAMAP" id="MF_00095">
    <property type="entry name" value="SfsA"/>
    <property type="match status" value="1"/>
</dbReference>
<evidence type="ECO:0000313" key="4">
    <source>
        <dbReference type="EMBL" id="OMH41128.1"/>
    </source>
</evidence>
<dbReference type="STRING" id="1914305.BLW93_01170"/>
<proteinExistence type="inferred from homology"/>
<evidence type="ECO:0000259" key="3">
    <source>
        <dbReference type="Pfam" id="PF17746"/>
    </source>
</evidence>
<dbReference type="OrthoDB" id="9802365at2"/>
<dbReference type="InterPro" id="IPR041465">
    <property type="entry name" value="SfsA_N"/>
</dbReference>
<evidence type="ECO:0000313" key="5">
    <source>
        <dbReference type="Proteomes" id="UP000187408"/>
    </source>
</evidence>
<feature type="domain" description="Sugar fermentation stimulation protein C-terminal" evidence="2">
    <location>
        <begin position="92"/>
        <end position="216"/>
    </location>
</feature>
<reference evidence="4 5" key="1">
    <citation type="submission" date="2016-10" db="EMBL/GenBank/DDBJ databases">
        <title>Genome sequence of a sulfur-reducing bacterium Desulfurobacterium indicum K6013.</title>
        <authorList>
            <person name="Cao J."/>
            <person name="Shao Z."/>
            <person name="Alain K."/>
            <person name="Jebbar M."/>
        </authorList>
    </citation>
    <scope>NUCLEOTIDE SEQUENCE [LARGE SCALE GENOMIC DNA]</scope>
    <source>
        <strain evidence="4 5">K6013</strain>
    </source>
</reference>
<dbReference type="Pfam" id="PF17746">
    <property type="entry name" value="SfsA_N"/>
    <property type="match status" value="1"/>
</dbReference>
<dbReference type="PANTHER" id="PTHR30545">
    <property type="entry name" value="SUGAR FERMENTATION STIMULATION PROTEIN A"/>
    <property type="match status" value="1"/>
</dbReference>
<dbReference type="Pfam" id="PF03749">
    <property type="entry name" value="SfsA"/>
    <property type="match status" value="1"/>
</dbReference>
<dbReference type="CDD" id="cd22357">
    <property type="entry name" value="SfsA-like"/>
    <property type="match status" value="1"/>
</dbReference>
<keyword evidence="5" id="KW-1185">Reference proteome</keyword>
<dbReference type="InterPro" id="IPR040452">
    <property type="entry name" value="SfsA_C"/>
</dbReference>